<reference evidence="3" key="3">
    <citation type="journal article" date="2006" name="Nucleic Acids Res.">
        <title>The Rice Annotation Project Database (RAP-DB): hub for Oryza sativa ssp. japonica genome information.</title>
        <authorList>
            <person name="Ohyanagi H."/>
            <person name="Tanaka T."/>
            <person name="Sakai H."/>
            <person name="Shigemoto Y."/>
            <person name="Yamaguchi K."/>
            <person name="Habara T."/>
            <person name="Fujii Y."/>
            <person name="Antonio B.A."/>
            <person name="Nagamura Y."/>
            <person name="Imanishi T."/>
            <person name="Ikeo K."/>
            <person name="Itoh T."/>
            <person name="Gojobori T."/>
            <person name="Sasaki T."/>
        </authorList>
    </citation>
    <scope>NUCLEOTIDE SEQUENCE</scope>
</reference>
<evidence type="ECO:0000256" key="1">
    <source>
        <dbReference type="SAM" id="Phobius"/>
    </source>
</evidence>
<reference evidence="3" key="7">
    <citation type="submission" date="2012-08" db="EMBL/GenBank/DDBJ databases">
        <title>Oryza sativa nipponbare(GA3) genomic DNA, chromosome 5.</title>
        <authorList>
            <consortium name="IRGSP(International Rice Genome Sequencing Project)"/>
        </authorList>
    </citation>
    <scope>NUCLEOTIDE SEQUENCE</scope>
</reference>
<evidence type="ECO:0000313" key="3">
    <source>
        <dbReference type="EMBL" id="BAF18241.1"/>
    </source>
</evidence>
<reference evidence="2" key="1">
    <citation type="submission" date="2004-07" db="EMBL/GenBank/DDBJ databases">
        <title>Oryza sativa BAC OSJNBb0053D02 genomic sequence.</title>
        <authorList>
            <person name="Chow T.-Y."/>
            <person name="Hsing Y.-I.C."/>
            <person name="Chen C.-S."/>
            <person name="Chen H.-H."/>
            <person name="Liu S.-M."/>
            <person name="Chao Y.-T."/>
            <person name="Chang S.-J."/>
            <person name="Chen H.-C."/>
            <person name="Chen S.-K."/>
            <person name="Chen T.-R."/>
            <person name="Chen Y.-L."/>
            <person name="Cheng C.-H."/>
            <person name="Chung C.-I."/>
            <person name="Han S.-Y."/>
            <person name="Hsiao S.-H."/>
            <person name="Hsiung J.-N."/>
            <person name="Hsu C.-H."/>
            <person name="Huang J.-J."/>
            <person name="Kau P.-I."/>
            <person name="Lee M.-C."/>
            <person name="Leu H.-L."/>
            <person name="Li Y.-F."/>
            <person name="Lin S.-J."/>
            <person name="Lin Y.-C."/>
            <person name="Wu S.-W."/>
            <person name="Yu C.-Y."/>
            <person name="Yu S.-W."/>
            <person name="Wu H.-P."/>
            <person name="Shaw J.-F."/>
        </authorList>
    </citation>
    <scope>NUCLEOTIDE SEQUENCE</scope>
</reference>
<dbReference type="EMBL" id="AP008211">
    <property type="protein sequence ID" value="BAF18241.1"/>
    <property type="molecule type" value="Genomic_DNA"/>
</dbReference>
<dbReference type="SMR" id="Q0DFY2"/>
<organism evidence="3 4">
    <name type="scientific">Oryza sativa subsp. japonica</name>
    <name type="common">Rice</name>
    <dbReference type="NCBI Taxonomy" id="39947"/>
    <lineage>
        <taxon>Eukaryota</taxon>
        <taxon>Viridiplantae</taxon>
        <taxon>Streptophyta</taxon>
        <taxon>Embryophyta</taxon>
        <taxon>Tracheophyta</taxon>
        <taxon>Spermatophyta</taxon>
        <taxon>Magnoliopsida</taxon>
        <taxon>Liliopsida</taxon>
        <taxon>Poales</taxon>
        <taxon>Poaceae</taxon>
        <taxon>BOP clade</taxon>
        <taxon>Oryzoideae</taxon>
        <taxon>Oryzeae</taxon>
        <taxon>Oryzinae</taxon>
        <taxon>Oryza</taxon>
        <taxon>Oryza sativa</taxon>
    </lineage>
</organism>
<sequence>MSSVVNKLTNAAERESSEAETLIAEIRKAIGEMKSIAVDYERENKSDKVKQLEAAALELVASCEDCTCYADAIRKVPGAYQPSNQVRTLVAAMIIFLVSGAYSNCIGGISAKWLFVVLVLITEFVSR</sequence>
<reference evidence="4" key="6">
    <citation type="journal article" date="2008" name="Nucleic Acids Res.">
        <title>The rice annotation project database (RAP-DB): 2008 update.</title>
        <authorList>
            <consortium name="The rice annotation project (RAP)"/>
        </authorList>
    </citation>
    <scope>GENOME REANNOTATION</scope>
    <source>
        <strain evidence="4">cv. Nipponbare</strain>
    </source>
</reference>
<evidence type="ECO:0000313" key="2">
    <source>
        <dbReference type="EMBL" id="AAT77394.1"/>
    </source>
</evidence>
<dbReference type="AlphaFoldDB" id="Q0DFY2"/>
<keyword evidence="1" id="KW-0812">Transmembrane</keyword>
<protein>
    <submittedName>
        <fullName evidence="3">Os05g0563500 protein</fullName>
    </submittedName>
</protein>
<dbReference type="EMBL" id="AC124143">
    <property type="protein sequence ID" value="AAT77394.1"/>
    <property type="molecule type" value="Genomic_DNA"/>
</dbReference>
<accession>Q0DFY2</accession>
<evidence type="ECO:0000313" key="4">
    <source>
        <dbReference type="Proteomes" id="UP000000763"/>
    </source>
</evidence>
<dbReference type="Gramene" id="Os05t0563500-01">
    <property type="protein sequence ID" value="Os05t0563500-01"/>
    <property type="gene ID" value="Os05g0563500"/>
</dbReference>
<reference evidence="3 4" key="2">
    <citation type="journal article" date="2005" name="Nature">
        <title>The map-based sequence of the rice genome.</title>
        <authorList>
            <consortium name="International rice genome sequencing project (IRGSP)"/>
            <person name="Matsumoto T."/>
            <person name="Wu J."/>
            <person name="Kanamori H."/>
            <person name="Katayose Y."/>
            <person name="Fujisawa M."/>
            <person name="Namiki N."/>
            <person name="Mizuno H."/>
            <person name="Yamamoto K."/>
            <person name="Antonio B.A."/>
            <person name="Baba T."/>
            <person name="Sakata K."/>
            <person name="Nagamura Y."/>
            <person name="Aoki H."/>
            <person name="Arikawa K."/>
            <person name="Arita K."/>
            <person name="Bito T."/>
            <person name="Chiden Y."/>
            <person name="Fujitsuka N."/>
            <person name="Fukunaka R."/>
            <person name="Hamada M."/>
            <person name="Harada C."/>
            <person name="Hayashi A."/>
            <person name="Hijishita S."/>
            <person name="Honda M."/>
            <person name="Hosokawa S."/>
            <person name="Ichikawa Y."/>
            <person name="Idonuma A."/>
            <person name="Iijima M."/>
            <person name="Ikeda M."/>
            <person name="Ikeno M."/>
            <person name="Ito K."/>
            <person name="Ito S."/>
            <person name="Ito T."/>
            <person name="Ito Y."/>
            <person name="Ito Y."/>
            <person name="Iwabuchi A."/>
            <person name="Kamiya K."/>
            <person name="Karasawa W."/>
            <person name="Kurita K."/>
            <person name="Katagiri S."/>
            <person name="Kikuta A."/>
            <person name="Kobayashi H."/>
            <person name="Kobayashi N."/>
            <person name="Machita K."/>
            <person name="Maehara T."/>
            <person name="Masukawa M."/>
            <person name="Mizubayashi T."/>
            <person name="Mukai Y."/>
            <person name="Nagasaki H."/>
            <person name="Nagata Y."/>
            <person name="Naito S."/>
            <person name="Nakashima M."/>
            <person name="Nakama Y."/>
            <person name="Nakamichi Y."/>
            <person name="Nakamura M."/>
            <person name="Meguro A."/>
            <person name="Negishi M."/>
            <person name="Ohta I."/>
            <person name="Ohta T."/>
            <person name="Okamoto M."/>
            <person name="Ono N."/>
            <person name="Saji S."/>
            <person name="Sakaguchi M."/>
            <person name="Sakai K."/>
            <person name="Shibata M."/>
            <person name="Shimokawa T."/>
            <person name="Song J."/>
            <person name="Takazaki Y."/>
            <person name="Terasawa K."/>
            <person name="Tsugane M."/>
            <person name="Tsuji K."/>
            <person name="Ueda S."/>
            <person name="Waki K."/>
            <person name="Yamagata H."/>
            <person name="Yamamoto M."/>
            <person name="Yamamoto S."/>
            <person name="Yamane H."/>
            <person name="Yoshiki S."/>
            <person name="Yoshihara R."/>
            <person name="Yukawa K."/>
            <person name="Zhong H."/>
            <person name="Yano M."/>
            <person name="Yuan Q."/>
            <person name="Ouyang S."/>
            <person name="Liu J."/>
            <person name="Jones K.M."/>
            <person name="Gansberger K."/>
            <person name="Moffat K."/>
            <person name="Hill J."/>
            <person name="Bera J."/>
            <person name="Fadrosh D."/>
            <person name="Jin S."/>
            <person name="Johri S."/>
            <person name="Kim M."/>
            <person name="Overton L."/>
            <person name="Reardon M."/>
            <person name="Tsitrin T."/>
            <person name="Vuong H."/>
            <person name="Weaver B."/>
            <person name="Ciecko A."/>
            <person name="Tallon L."/>
            <person name="Jackson J."/>
            <person name="Pai G."/>
            <person name="Aken S.V."/>
            <person name="Utterback T."/>
            <person name="Reidmuller S."/>
            <person name="Feldblyum T."/>
            <person name="Hsiao J."/>
            <person name="Zismann V."/>
            <person name="Iobst S."/>
            <person name="de Vazeille A.R."/>
            <person name="Buell C.R."/>
            <person name="Ying K."/>
            <person name="Li Y."/>
            <person name="Lu T."/>
            <person name="Huang Y."/>
            <person name="Zhao Q."/>
            <person name="Feng Q."/>
            <person name="Zhang L."/>
            <person name="Zhu J."/>
            <person name="Weng Q."/>
            <person name="Mu J."/>
            <person name="Lu Y."/>
            <person name="Fan D."/>
            <person name="Liu Y."/>
            <person name="Guan J."/>
            <person name="Zhang Y."/>
            <person name="Yu S."/>
            <person name="Liu X."/>
            <person name="Zhang Y."/>
            <person name="Hong G."/>
            <person name="Han B."/>
            <person name="Choisne N."/>
            <person name="Demange N."/>
            <person name="Orjeda G."/>
            <person name="Samain S."/>
            <person name="Cattolico L."/>
            <person name="Pelletier E."/>
            <person name="Couloux A."/>
            <person name="Segurens B."/>
            <person name="Wincker P."/>
            <person name="D'Hont A."/>
            <person name="Scarpelli C."/>
            <person name="Weissenbach J."/>
            <person name="Salanoubat M."/>
            <person name="Quetier F."/>
            <person name="Yu Y."/>
            <person name="Kim H.R."/>
            <person name="Rambo T."/>
            <person name="Currie J."/>
            <person name="Collura K."/>
            <person name="Luo M."/>
            <person name="Yang T."/>
            <person name="Ammiraju J.S.S."/>
            <person name="Engler F."/>
            <person name="Soderlund C."/>
            <person name="Wing R.A."/>
            <person name="Palmer L.E."/>
            <person name="de la Bastide M."/>
            <person name="Spiegel L."/>
            <person name="Nascimento L."/>
            <person name="Zutavern T."/>
            <person name="O'Shaughnessy A."/>
            <person name="Dike S."/>
            <person name="Dedhia N."/>
            <person name="Preston R."/>
            <person name="Balija V."/>
            <person name="McCombie W.R."/>
            <person name="Chow T."/>
            <person name="Chen H."/>
            <person name="Chung M."/>
            <person name="Chen C."/>
            <person name="Shaw J."/>
            <person name="Wu H."/>
            <person name="Hsiao K."/>
            <person name="Chao Y."/>
            <person name="Chu M."/>
            <person name="Cheng C."/>
            <person name="Hour A."/>
            <person name="Lee P."/>
            <person name="Lin S."/>
            <person name="Lin Y."/>
            <person name="Liou J."/>
            <person name="Liu S."/>
            <person name="Hsing Y."/>
            <person name="Raghuvanshi S."/>
            <person name="Mohanty A."/>
            <person name="Bharti A.K."/>
            <person name="Gaur A."/>
            <person name="Gupta V."/>
            <person name="Kumar D."/>
            <person name="Ravi V."/>
            <person name="Vij S."/>
            <person name="Kapur A."/>
            <person name="Khurana P."/>
            <person name="Khurana P."/>
            <person name="Khurana J.P."/>
            <person name="Tyagi A.K."/>
            <person name="Gaikwad K."/>
            <person name="Singh A."/>
            <person name="Dalal V."/>
            <person name="Srivastava S."/>
            <person name="Dixit A."/>
            <person name="Pal A.K."/>
            <person name="Ghazi I.A."/>
            <person name="Yadav M."/>
            <person name="Pandit A."/>
            <person name="Bhargava A."/>
            <person name="Sureshbabu K."/>
            <person name="Batra K."/>
            <person name="Sharma T.R."/>
            <person name="Mohapatra T."/>
            <person name="Singh N.K."/>
            <person name="Messing J."/>
            <person name="Nelson A.B."/>
            <person name="Fuks G."/>
            <person name="Kavchok S."/>
            <person name="Keizer G."/>
            <person name="Linton E."/>
            <person name="Llaca V."/>
            <person name="Song R."/>
            <person name="Tanyolac B."/>
            <person name="Young S."/>
            <person name="Ho-Il K."/>
            <person name="Hahn J.H."/>
            <person name="Sangsakoo G."/>
            <person name="Vanavichit A."/>
            <person name="de Mattos Luiz.A.T."/>
            <person name="Zimmer P.D."/>
            <person name="Malone G."/>
            <person name="Dellagostin O."/>
            <person name="de Oliveira A.C."/>
            <person name="Bevan M."/>
            <person name="Bancroft I."/>
            <person name="Minx P."/>
            <person name="Cordum H."/>
            <person name="Wilson R."/>
            <person name="Cheng Z."/>
            <person name="Jin W."/>
            <person name="Jiang J."/>
            <person name="Leong S.A."/>
            <person name="Iwama H."/>
            <person name="Gojobori T."/>
            <person name="Itoh T."/>
            <person name="Niimura Y."/>
            <person name="Fujii Y."/>
            <person name="Habara T."/>
            <person name="Sakai H."/>
            <person name="Sato Y."/>
            <person name="Wilson G."/>
            <person name="Kumar K."/>
            <person name="McCouch S."/>
            <person name="Juretic N."/>
            <person name="Hoen D."/>
            <person name="Wright S."/>
            <person name="Bruskiewich R."/>
            <person name="Bureau T."/>
            <person name="Miyao A."/>
            <person name="Hirochika H."/>
            <person name="Nishikawa T."/>
            <person name="Kadowaki K."/>
            <person name="Sugiura M."/>
            <person name="Burr B."/>
            <person name="Sasaki T."/>
        </authorList>
    </citation>
    <scope>NUCLEOTIDE SEQUENCE [LARGE SCALE GENOMIC DNA]</scope>
    <source>
        <strain evidence="4">cv. Nipponbare</strain>
    </source>
</reference>
<name>Q0DFY2_ORYSJ</name>
<proteinExistence type="predicted"/>
<dbReference type="Proteomes" id="UP000000763">
    <property type="component" value="Chromosome 5"/>
</dbReference>
<reference evidence="3" key="4">
    <citation type="journal article" date="2007" name="Genome Res.">
        <title>Curated Genome Annotation of Oryza sativa ssp. japonica and Comparative Genome Analysis with Arabidopsis thaliana.</title>
        <authorList>
            <consortium name="The Rice Annotation Project (RAP)"/>
            <person name="Itoh T."/>
            <person name="Tanaka T."/>
            <person name="Barrero R.A."/>
            <person name="Yamasaki C."/>
            <person name="Fujii Y."/>
            <person name="Hilton P.B."/>
            <person name="Antonio B.A."/>
            <person name="Aono H."/>
            <person name="Apweiler R."/>
            <person name="Bruskiewich R."/>
            <person name="Bureau T."/>
            <person name="Burr F."/>
            <person name="Costa de Oliveira A."/>
            <person name="Fuks G."/>
            <person name="Habara T."/>
            <person name="Haberer G."/>
            <person name="Han B."/>
            <person name="Harada E."/>
            <person name="Hiraki A.T."/>
            <person name="Hirochika H."/>
            <person name="Hoen D."/>
            <person name="Hokari H."/>
            <person name="Hosokawa S."/>
            <person name="Hsing Y."/>
            <person name="Ikawa H."/>
            <person name="Ikeo K."/>
            <person name="Imanishi T."/>
            <person name="Ito Y."/>
            <person name="Jaiswal P."/>
            <person name="Kanno M."/>
            <person name="Kawahara Y."/>
            <person name="Kawamura T."/>
            <person name="Kawashima H."/>
            <person name="Khurana J.P."/>
            <person name="Kikuchi S."/>
            <person name="Komatsu S."/>
            <person name="Koyanagi K.O."/>
            <person name="Kubooka H."/>
            <person name="Lieberherr D."/>
            <person name="Lin Y.C."/>
            <person name="Lonsdale D."/>
            <person name="Matsumoto T."/>
            <person name="Matsuya A."/>
            <person name="McCombie W.R."/>
            <person name="Messing J."/>
            <person name="Miyao A."/>
            <person name="Mulder N."/>
            <person name="Nagamura Y."/>
            <person name="Nam J."/>
            <person name="Namiki N."/>
            <person name="Numa H."/>
            <person name="Nurimoto S."/>
            <person name="O'donovan C."/>
            <person name="Ohyanagi H."/>
            <person name="Okido T."/>
            <person name="Oota S."/>
            <person name="Osato N."/>
            <person name="Palmer L.E."/>
            <person name="Quetier F."/>
            <person name="Raghuvanshi S."/>
            <person name="Saichi N."/>
            <person name="Sakai H."/>
            <person name="Sakai Y."/>
            <person name="Sakata K."/>
            <person name="Sakurai T."/>
            <person name="Sato F."/>
            <person name="Sato Y."/>
            <person name="Schoof H."/>
            <person name="Seki M."/>
            <person name="Shibata M."/>
            <person name="Shimizu Y."/>
            <person name="Shinozaki K."/>
            <person name="Shinso Y."/>
            <person name="Singh N.K."/>
            <person name="Smith-White B."/>
            <person name="Takeda J."/>
            <person name="Tanino M."/>
            <person name="Tatusova T."/>
            <person name="Thongjuea S."/>
            <person name="Todokoro F."/>
            <person name="Tsugane M."/>
            <person name="Tyagi A.K."/>
            <person name="Vanavichit A."/>
            <person name="Wang A."/>
            <person name="Wing R.A."/>
            <person name="Yamaguchi K."/>
            <person name="Yamamoto M."/>
            <person name="Yamamoto N."/>
            <person name="Yu Y."/>
            <person name="Zhang H."/>
            <person name="Zhao Q."/>
            <person name="Higo K."/>
            <person name="Burr B."/>
            <person name="Gojobori T."/>
            <person name="Sasaki T."/>
        </authorList>
    </citation>
    <scope>NUCLEOTIDE SEQUENCE</scope>
</reference>
<feature type="transmembrane region" description="Helical" evidence="1">
    <location>
        <begin position="84"/>
        <end position="103"/>
    </location>
</feature>
<dbReference type="KEGG" id="dosa:Os05g0563500"/>
<keyword evidence="1" id="KW-0472">Membrane</keyword>
<keyword evidence="1" id="KW-1133">Transmembrane helix</keyword>
<reference evidence="3" key="8">
    <citation type="submission" date="2012-08" db="EMBL/GenBank/DDBJ databases">
        <title>The Second Rice Annotation Project Meeting (RAP2).</title>
        <authorList>
            <consortium name="The Rice Annotation Project (RAP)"/>
        </authorList>
    </citation>
    <scope>NUCLEOTIDE SEQUENCE</scope>
</reference>
<reference evidence="3" key="5">
    <citation type="journal article" date="2008" name="Nucleic Acids Res.">
        <title>The Rice Annotation Project Database (RAP-DB): 2008 update.</title>
        <authorList>
            <consortium name="The Rice Annotation Project (RAP)"/>
            <person name="Tanaka T."/>
            <person name="Antonio B.A."/>
            <person name="Kikuchi S."/>
            <person name="Matsumoto T."/>
            <person name="Nagamura Y."/>
            <person name="Numa H."/>
            <person name="Sakai H."/>
            <person name="Wu J."/>
            <person name="Itoh T."/>
            <person name="Sasaki T."/>
            <person name="Aono R."/>
            <person name="Fujii Y."/>
            <person name="Habara T."/>
            <person name="Harada E."/>
            <person name="Kanno M."/>
            <person name="Kawahara Y."/>
            <person name="Kawashima H."/>
            <person name="Kubooka H."/>
            <person name="Matsuya A."/>
            <person name="Nakaoka H."/>
            <person name="Saichi N."/>
            <person name="Sanbonmatsu R."/>
            <person name="Sato Y."/>
            <person name="Shinso Y."/>
            <person name="Suzuki M."/>
            <person name="Takeda J."/>
            <person name="Tanino M."/>
            <person name="Todokoro F."/>
            <person name="Yamaguchi K."/>
            <person name="Yamamoto N."/>
            <person name="Yamasaki C."/>
            <person name="Imanishi T."/>
            <person name="Okido T."/>
            <person name="Tada M."/>
            <person name="Ikeo K."/>
            <person name="Tateno Y."/>
            <person name="Gojobori T."/>
            <person name="Lin Y.C."/>
            <person name="Wei F.J."/>
            <person name="Hsing Y.I."/>
            <person name="Zhao Q."/>
            <person name="Han B."/>
            <person name="Kramer M.R."/>
            <person name="McCombie R.W."/>
            <person name="Lonsdale D."/>
            <person name="O'Donovan C.C."/>
            <person name="Whitfield E.J."/>
            <person name="Apweiler R."/>
            <person name="Koyanagi K.O."/>
            <person name="Khurana J.P."/>
            <person name="Raghuvanshi S."/>
            <person name="Singh N.K."/>
            <person name="Tyagi A.K."/>
            <person name="Haberer G."/>
            <person name="Fujisawa M."/>
            <person name="Hosokawa S."/>
            <person name="Ito Y."/>
            <person name="Ikawa H."/>
            <person name="Shibata M."/>
            <person name="Yamamoto M."/>
            <person name="Bruskiewich R.M."/>
            <person name="Hoen D.R."/>
            <person name="Bureau TE."/>
            <person name="Namiki N."/>
            <person name="Ohyanagi H."/>
            <person name="Sakai Y."/>
            <person name="Nobushima S."/>
            <person name="Sakata K."/>
            <person name="Barrero R.A."/>
            <person name="Sato Y."/>
            <person name="Souvorov A."/>
            <person name="Smith-White B."/>
            <person name="Tatusova T."/>
            <person name="An S."/>
            <person name="An G."/>
            <person name="OOta S."/>
            <person name="Fuks G."/>
            <person name="Messing J."/>
            <person name="Christie K.R."/>
            <person name="Lieberherr D."/>
            <person name="Kim H."/>
            <person name="Zuccolo A."/>
            <person name="Wing R.A."/>
            <person name="Nobuta K."/>
            <person name="Green P.J."/>
            <person name="Lu C."/>
            <person name="Meyers BC."/>
            <person name="Chaparro C."/>
            <person name="Piegu B."/>
            <person name="Panaud O."/>
            <person name="Echeverria M."/>
        </authorList>
    </citation>
    <scope>NUCLEOTIDE SEQUENCE</scope>
</reference>
<gene>
    <name evidence="3" type="ordered locus">Os05g0563500</name>
    <name evidence="2" type="ORF">OSJNBb0053D02.6</name>
</gene>